<dbReference type="EMBL" id="LT859958">
    <property type="protein sequence ID" value="SMX53371.1"/>
    <property type="molecule type" value="Genomic_DNA"/>
</dbReference>
<dbReference type="KEGG" id="abat:CFX1CAM_0305"/>
<protein>
    <recommendedName>
        <fullName evidence="4">Zinc-finger domain-containing protein</fullName>
    </recommendedName>
</protein>
<keyword evidence="1" id="KW-1133">Transmembrane helix</keyword>
<accession>A0A1Y6K161</accession>
<proteinExistence type="predicted"/>
<keyword evidence="1" id="KW-0472">Membrane</keyword>
<reference evidence="3" key="1">
    <citation type="submission" date="2017-05" db="EMBL/GenBank/DDBJ databases">
        <authorList>
            <person name="Kirkegaard R."/>
            <person name="Mcilroy J S."/>
        </authorList>
    </citation>
    <scope>NUCLEOTIDE SEQUENCE [LARGE SCALE GENOMIC DNA]</scope>
</reference>
<gene>
    <name evidence="2" type="ORF">CFX1CAM_0305</name>
</gene>
<dbReference type="RefSeq" id="WP_087861311.1">
    <property type="nucleotide sequence ID" value="NZ_LT859958.1"/>
</dbReference>
<keyword evidence="3" id="KW-1185">Reference proteome</keyword>
<sequence length="292" mass="32186">MRKTERQRSRELEILSAYLDGALHPRDHQDLVARLQHEPELQERLEQLRRIKLTVGYLPRLQAPRHYTLTPEMVTLQKRRKSPILQPLRLASALAAILLVVLLGAETLLSRMPLTRTPLDSAPMTKTVVMTDEVRPKPLIIWQQPAMGGAEAQFAGRGGDAAVMIDTAMMAESMPVGMEEPVEQDMPAGELTLAAAPEMMLDVAPEIMLEAESISSTGAGVDTLEIVENADLHLILGINLEQGGEIIHRSGDSIDLLATQPAWCPILRALQIALGTIALGSSLAWWLLSRRR</sequence>
<evidence type="ECO:0000313" key="3">
    <source>
        <dbReference type="Proteomes" id="UP000195514"/>
    </source>
</evidence>
<feature type="transmembrane region" description="Helical" evidence="1">
    <location>
        <begin position="269"/>
        <end position="288"/>
    </location>
</feature>
<feature type="transmembrane region" description="Helical" evidence="1">
    <location>
        <begin position="88"/>
        <end position="109"/>
    </location>
</feature>
<evidence type="ECO:0000313" key="2">
    <source>
        <dbReference type="EMBL" id="SMX53371.1"/>
    </source>
</evidence>
<evidence type="ECO:0000256" key="1">
    <source>
        <dbReference type="SAM" id="Phobius"/>
    </source>
</evidence>
<evidence type="ECO:0008006" key="4">
    <source>
        <dbReference type="Google" id="ProtNLM"/>
    </source>
</evidence>
<keyword evidence="1" id="KW-0812">Transmembrane</keyword>
<organism evidence="2 3">
    <name type="scientific">Candidatus Brevifilum fermentans</name>
    <dbReference type="NCBI Taxonomy" id="1986204"/>
    <lineage>
        <taxon>Bacteria</taxon>
        <taxon>Bacillati</taxon>
        <taxon>Chloroflexota</taxon>
        <taxon>Anaerolineae</taxon>
        <taxon>Anaerolineales</taxon>
        <taxon>Anaerolineaceae</taxon>
        <taxon>Candidatus Brevifilum</taxon>
    </lineage>
</organism>
<name>A0A1Y6K161_9CHLR</name>
<dbReference type="AlphaFoldDB" id="A0A1Y6K161"/>
<dbReference type="Proteomes" id="UP000195514">
    <property type="component" value="Chromosome I"/>
</dbReference>